<protein>
    <submittedName>
        <fullName evidence="4">Trans-aconitate 2-methyltransferase</fullName>
        <ecNumber evidence="4">2.1.1.144</ecNumber>
    </submittedName>
</protein>
<evidence type="ECO:0000259" key="3">
    <source>
        <dbReference type="Pfam" id="PF13649"/>
    </source>
</evidence>
<dbReference type="CDD" id="cd02440">
    <property type="entry name" value="AdoMet_MTases"/>
    <property type="match status" value="1"/>
</dbReference>
<name>A0A6J4HG04_9ACTN</name>
<dbReference type="Gene3D" id="3.40.50.150">
    <property type="entry name" value="Vaccinia Virus protein VP39"/>
    <property type="match status" value="1"/>
</dbReference>
<dbReference type="GO" id="GO:0032259">
    <property type="term" value="P:methylation"/>
    <property type="evidence" value="ECO:0007669"/>
    <property type="project" value="UniProtKB-KW"/>
</dbReference>
<organism evidence="4">
    <name type="scientific">uncultured Mycobacteriales bacterium</name>
    <dbReference type="NCBI Taxonomy" id="581187"/>
    <lineage>
        <taxon>Bacteria</taxon>
        <taxon>Bacillati</taxon>
        <taxon>Actinomycetota</taxon>
        <taxon>Actinomycetes</taxon>
        <taxon>Mycobacteriales</taxon>
        <taxon>environmental samples</taxon>
    </lineage>
</organism>
<dbReference type="InterPro" id="IPR023149">
    <property type="entry name" value="Trans_acon_MeTrfase_C"/>
</dbReference>
<dbReference type="EC" id="2.1.1.144" evidence="4"/>
<dbReference type="Pfam" id="PF13649">
    <property type="entry name" value="Methyltransf_25"/>
    <property type="match status" value="1"/>
</dbReference>
<evidence type="ECO:0000256" key="1">
    <source>
        <dbReference type="ARBA" id="ARBA00022603"/>
    </source>
</evidence>
<evidence type="ECO:0000256" key="2">
    <source>
        <dbReference type="ARBA" id="ARBA00022679"/>
    </source>
</evidence>
<dbReference type="PANTHER" id="PTHR43861">
    <property type="entry name" value="TRANS-ACONITATE 2-METHYLTRANSFERASE-RELATED"/>
    <property type="match status" value="1"/>
</dbReference>
<dbReference type="InterPro" id="IPR041698">
    <property type="entry name" value="Methyltransf_25"/>
</dbReference>
<evidence type="ECO:0000313" key="4">
    <source>
        <dbReference type="EMBL" id="CAA9223406.1"/>
    </source>
</evidence>
<dbReference type="SUPFAM" id="SSF53335">
    <property type="entry name" value="S-adenosyl-L-methionine-dependent methyltransferases"/>
    <property type="match status" value="1"/>
</dbReference>
<keyword evidence="1 4" id="KW-0489">Methyltransferase</keyword>
<gene>
    <name evidence="4" type="ORF">AVDCRST_MAG41-618</name>
</gene>
<dbReference type="InterPro" id="IPR029063">
    <property type="entry name" value="SAM-dependent_MTases_sf"/>
</dbReference>
<dbReference type="PANTHER" id="PTHR43861:SF1">
    <property type="entry name" value="TRANS-ACONITATE 2-METHYLTRANSFERASE"/>
    <property type="match status" value="1"/>
</dbReference>
<dbReference type="Gene3D" id="1.10.150.290">
    <property type="entry name" value="S-adenosyl-L-methionine-dependent methyltransferases"/>
    <property type="match status" value="1"/>
</dbReference>
<sequence length="253" mass="27279">MWDPEVYRRYADERDRPFHELTGRIGAGSPASVVDLGCGDGRLTATLAERWPGASVLGVDSSEAMLAGAPAGPRLRFEAGRIEDWAPAGPVDVLVTNAALQWVPAHWEHLPRLVGAVAPGGWLALQVPGNGDAPSHALLRRLRASPRWRDRLGDGGRWPDVLDAPGYVRSLARLGCAVDAWETTYAHVLAGPDPVLGWVRGTALRPVLERLSADEAAEFEAEYGAALREAYPAEPYGTVVPFRRVFAVARVPA</sequence>
<keyword evidence="2 4" id="KW-0808">Transferase</keyword>
<feature type="domain" description="Methyltransferase" evidence="3">
    <location>
        <begin position="33"/>
        <end position="121"/>
    </location>
</feature>
<reference evidence="4" key="1">
    <citation type="submission" date="2020-02" db="EMBL/GenBank/DDBJ databases">
        <authorList>
            <person name="Meier V. D."/>
        </authorList>
    </citation>
    <scope>NUCLEOTIDE SEQUENCE</scope>
    <source>
        <strain evidence="4">AVDCRST_MAG41</strain>
    </source>
</reference>
<dbReference type="EMBL" id="CADCTP010000063">
    <property type="protein sequence ID" value="CAA9223406.1"/>
    <property type="molecule type" value="Genomic_DNA"/>
</dbReference>
<proteinExistence type="predicted"/>
<dbReference type="GO" id="GO:0030798">
    <property type="term" value="F:trans-aconitate 2-methyltransferase activity"/>
    <property type="evidence" value="ECO:0007669"/>
    <property type="project" value="UniProtKB-EC"/>
</dbReference>
<dbReference type="AlphaFoldDB" id="A0A6J4HG04"/>
<accession>A0A6J4HG04</accession>